<evidence type="ECO:0000259" key="7">
    <source>
        <dbReference type="Pfam" id="PF01850"/>
    </source>
</evidence>
<evidence type="ECO:0000256" key="3">
    <source>
        <dbReference type="ARBA" id="ARBA00022723"/>
    </source>
</evidence>
<comment type="similarity">
    <text evidence="6">Belongs to the PINc/VapC protein family.</text>
</comment>
<keyword evidence="4 6" id="KW-0378">Hydrolase</keyword>
<keyword evidence="6" id="KW-0800">Toxin</keyword>
<evidence type="ECO:0000256" key="5">
    <source>
        <dbReference type="ARBA" id="ARBA00022842"/>
    </source>
</evidence>
<dbReference type="EC" id="3.1.-.-" evidence="6"/>
<reference evidence="9" key="1">
    <citation type="journal article" date="2019" name="Int. J. Syst. Evol. Microbiol.">
        <title>The Global Catalogue of Microorganisms (GCM) 10K type strain sequencing project: providing services to taxonomists for standard genome sequencing and annotation.</title>
        <authorList>
            <consortium name="The Broad Institute Genomics Platform"/>
            <consortium name="The Broad Institute Genome Sequencing Center for Infectious Disease"/>
            <person name="Wu L."/>
            <person name="Ma J."/>
        </authorList>
    </citation>
    <scope>NUCLEOTIDE SEQUENCE [LARGE SCALE GENOMIC DNA]</scope>
    <source>
        <strain evidence="9">JCM 15591</strain>
    </source>
</reference>
<dbReference type="NCBIfam" id="TIGR00028">
    <property type="entry name" value="Mtu_PIN_fam"/>
    <property type="match status" value="1"/>
</dbReference>
<evidence type="ECO:0000256" key="4">
    <source>
        <dbReference type="ARBA" id="ARBA00022801"/>
    </source>
</evidence>
<keyword evidence="5 6" id="KW-0460">Magnesium</keyword>
<dbReference type="EMBL" id="BAAAPN010000017">
    <property type="protein sequence ID" value="GAA1748322.1"/>
    <property type="molecule type" value="Genomic_DNA"/>
</dbReference>
<feature type="domain" description="PIN" evidence="7">
    <location>
        <begin position="6"/>
        <end position="129"/>
    </location>
</feature>
<dbReference type="RefSeq" id="WP_344061923.1">
    <property type="nucleotide sequence ID" value="NZ_BAAAPN010000017.1"/>
</dbReference>
<evidence type="ECO:0000256" key="1">
    <source>
        <dbReference type="ARBA" id="ARBA00022649"/>
    </source>
</evidence>
<proteinExistence type="inferred from homology"/>
<comment type="cofactor">
    <cofactor evidence="6">
        <name>Mg(2+)</name>
        <dbReference type="ChEBI" id="CHEBI:18420"/>
    </cofactor>
</comment>
<keyword evidence="2 6" id="KW-0540">Nuclease</keyword>
<name>A0ABP4W9C5_9MICO</name>
<gene>
    <name evidence="6" type="primary">vapC</name>
    <name evidence="8" type="ORF">GCM10009810_06090</name>
</gene>
<dbReference type="HAMAP" id="MF_00265">
    <property type="entry name" value="VapC_Nob1"/>
    <property type="match status" value="1"/>
</dbReference>
<protein>
    <recommendedName>
        <fullName evidence="6">Ribonuclease VapC</fullName>
        <shortName evidence="6">RNase VapC</shortName>
        <ecNumber evidence="6">3.1.-.-</ecNumber>
    </recommendedName>
    <alternativeName>
        <fullName evidence="6">Toxin VapC</fullName>
    </alternativeName>
</protein>
<dbReference type="Proteomes" id="UP001501475">
    <property type="component" value="Unassembled WGS sequence"/>
</dbReference>
<dbReference type="InterPro" id="IPR006226">
    <property type="entry name" value="Mtu_PIN"/>
</dbReference>
<dbReference type="InterPro" id="IPR022907">
    <property type="entry name" value="VapC_family"/>
</dbReference>
<evidence type="ECO:0000256" key="6">
    <source>
        <dbReference type="HAMAP-Rule" id="MF_00265"/>
    </source>
</evidence>
<evidence type="ECO:0000313" key="8">
    <source>
        <dbReference type="EMBL" id="GAA1748322.1"/>
    </source>
</evidence>
<dbReference type="InterPro" id="IPR029060">
    <property type="entry name" value="PIN-like_dom_sf"/>
</dbReference>
<evidence type="ECO:0000256" key="2">
    <source>
        <dbReference type="ARBA" id="ARBA00022722"/>
    </source>
</evidence>
<feature type="binding site" evidence="6">
    <location>
        <position position="106"/>
    </location>
    <ligand>
        <name>Mg(2+)</name>
        <dbReference type="ChEBI" id="CHEBI:18420"/>
    </ligand>
</feature>
<comment type="caution">
    <text evidence="8">The sequence shown here is derived from an EMBL/GenBank/DDBJ whole genome shotgun (WGS) entry which is preliminary data.</text>
</comment>
<keyword evidence="1 6" id="KW-1277">Toxin-antitoxin system</keyword>
<comment type="function">
    <text evidence="6">Toxic component of a toxin-antitoxin (TA) system. An RNase.</text>
</comment>
<dbReference type="SUPFAM" id="SSF88723">
    <property type="entry name" value="PIN domain-like"/>
    <property type="match status" value="1"/>
</dbReference>
<feature type="binding site" evidence="6">
    <location>
        <position position="7"/>
    </location>
    <ligand>
        <name>Mg(2+)</name>
        <dbReference type="ChEBI" id="CHEBI:18420"/>
    </ligand>
</feature>
<sequence length="143" mass="15149">MTAGLPDVNVLLALMWPQHIGHLAARAWLRGHAATGWATTPITESGFVRLSCNRAVVQAPTDPPGALAALAQLTAVGSHRFVADEVVGVLAPQFVSHVRGYRHVTDAHLLSICAQAGLTMVTFDRGMTSLAPRNSALIHVLDT</sequence>
<accession>A0ABP4W9C5</accession>
<dbReference type="Pfam" id="PF01850">
    <property type="entry name" value="PIN"/>
    <property type="match status" value="1"/>
</dbReference>
<dbReference type="InterPro" id="IPR002716">
    <property type="entry name" value="PIN_dom"/>
</dbReference>
<evidence type="ECO:0000313" key="9">
    <source>
        <dbReference type="Proteomes" id="UP001501475"/>
    </source>
</evidence>
<keyword evidence="3 6" id="KW-0479">Metal-binding</keyword>
<keyword evidence="9" id="KW-1185">Reference proteome</keyword>
<organism evidence="8 9">
    <name type="scientific">Nostocoides vanveenii</name>
    <dbReference type="NCBI Taxonomy" id="330835"/>
    <lineage>
        <taxon>Bacteria</taxon>
        <taxon>Bacillati</taxon>
        <taxon>Actinomycetota</taxon>
        <taxon>Actinomycetes</taxon>
        <taxon>Micrococcales</taxon>
        <taxon>Intrasporangiaceae</taxon>
        <taxon>Nostocoides</taxon>
    </lineage>
</organism>